<sequence length="390" mass="44846">MECYQLESNLIEKEQQLHAAFDFSTIGIAITSVEKGWIDVNDRLCRMLGYPKEELTRMTWIEITHPEDIEPDVTLFNQVLGGKMDGYEMEKRFIRKNGTIIYTKLWLNCRRNEDGSVRYFVVLLEDISERKALEEELKELTVNLQRRVTEEVEKNREKDQLMYEQSRHIAMGELLVNIGHQWRQPLTVIGLLAQDVLDAYLHNELSEAYIRENIKAITDELMGLSKTIDNFKSYYIADSQKTTSKIVDEINNTLSLIDGYFRSKGVKIYKEFAEGLTVNLFPNEFSQVILNILSNIKDVFEERCITDGTIKIKTCKEPDTDKTVITISDNGGGVSEDIIGKIFDPYFTTKHKSRGTGLGLYFARVIIEKSMKGSITARNVNGGCEFRIEI</sequence>
<dbReference type="InterPro" id="IPR005467">
    <property type="entry name" value="His_kinase_dom"/>
</dbReference>
<dbReference type="SMART" id="SM00387">
    <property type="entry name" value="HATPase_c"/>
    <property type="match status" value="1"/>
</dbReference>
<keyword evidence="3" id="KW-0597">Phosphoprotein</keyword>
<dbReference type="CDD" id="cd00082">
    <property type="entry name" value="HisKA"/>
    <property type="match status" value="1"/>
</dbReference>
<organism evidence="13 14">
    <name type="scientific">Candidatus Magnetobacterium casense</name>
    <dbReference type="NCBI Taxonomy" id="1455061"/>
    <lineage>
        <taxon>Bacteria</taxon>
        <taxon>Pseudomonadati</taxon>
        <taxon>Nitrospirota</taxon>
        <taxon>Thermodesulfovibrionia</taxon>
        <taxon>Thermodesulfovibrionales</taxon>
        <taxon>Candidatus Magnetobacteriaceae</taxon>
        <taxon>Candidatus Magnetobacterium</taxon>
    </lineage>
</organism>
<evidence type="ECO:0000313" key="13">
    <source>
        <dbReference type="EMBL" id="MBV6341260.1"/>
    </source>
</evidence>
<dbReference type="InterPro" id="IPR001610">
    <property type="entry name" value="PAC"/>
</dbReference>
<keyword evidence="14" id="KW-1185">Reference proteome</keyword>
<protein>
    <recommendedName>
        <fullName evidence="2">histidine kinase</fullName>
        <ecNumber evidence="2">2.7.13.3</ecNumber>
    </recommendedName>
</protein>
<keyword evidence="8" id="KW-0902">Two-component regulatory system</keyword>
<keyword evidence="5" id="KW-0547">Nucleotide-binding</keyword>
<dbReference type="EMBL" id="JABXWD010000087">
    <property type="protein sequence ID" value="MBV6341260.1"/>
    <property type="molecule type" value="Genomic_DNA"/>
</dbReference>
<feature type="coiled-coil region" evidence="9">
    <location>
        <begin position="123"/>
        <end position="150"/>
    </location>
</feature>
<dbReference type="SMART" id="SM00086">
    <property type="entry name" value="PAC"/>
    <property type="match status" value="1"/>
</dbReference>
<dbReference type="InterPro" id="IPR003594">
    <property type="entry name" value="HATPase_dom"/>
</dbReference>
<name>A0ABS6RY39_9BACT</name>
<feature type="domain" description="PAC" evidence="12">
    <location>
        <begin position="87"/>
        <end position="139"/>
    </location>
</feature>
<keyword evidence="6" id="KW-0418">Kinase</keyword>
<dbReference type="InterPro" id="IPR000700">
    <property type="entry name" value="PAS-assoc_C"/>
</dbReference>
<comment type="caution">
    <text evidence="13">The sequence shown here is derived from an EMBL/GenBank/DDBJ whole genome shotgun (WGS) entry which is preliminary data.</text>
</comment>
<dbReference type="SMART" id="SM00091">
    <property type="entry name" value="PAS"/>
    <property type="match status" value="1"/>
</dbReference>
<comment type="catalytic activity">
    <reaction evidence="1">
        <text>ATP + protein L-histidine = ADP + protein N-phospho-L-histidine.</text>
        <dbReference type="EC" id="2.7.13.3"/>
    </reaction>
</comment>
<dbReference type="PROSITE" id="PS50109">
    <property type="entry name" value="HIS_KIN"/>
    <property type="match status" value="1"/>
</dbReference>
<dbReference type="InterPro" id="IPR003661">
    <property type="entry name" value="HisK_dim/P_dom"/>
</dbReference>
<dbReference type="Proteomes" id="UP001196980">
    <property type="component" value="Unassembled WGS sequence"/>
</dbReference>
<dbReference type="RefSeq" id="WP_218251895.1">
    <property type="nucleotide sequence ID" value="NZ_JABXWD010000087.1"/>
</dbReference>
<dbReference type="PROSITE" id="PS50112">
    <property type="entry name" value="PAS"/>
    <property type="match status" value="1"/>
</dbReference>
<evidence type="ECO:0000256" key="7">
    <source>
        <dbReference type="ARBA" id="ARBA00022840"/>
    </source>
</evidence>
<dbReference type="CDD" id="cd00130">
    <property type="entry name" value="PAS"/>
    <property type="match status" value="1"/>
</dbReference>
<evidence type="ECO:0000256" key="4">
    <source>
        <dbReference type="ARBA" id="ARBA00022679"/>
    </source>
</evidence>
<keyword evidence="7" id="KW-0067">ATP-binding</keyword>
<dbReference type="EC" id="2.7.13.3" evidence="2"/>
<dbReference type="NCBIfam" id="TIGR00229">
    <property type="entry name" value="sensory_box"/>
    <property type="match status" value="1"/>
</dbReference>
<dbReference type="InterPro" id="IPR000014">
    <property type="entry name" value="PAS"/>
</dbReference>
<proteinExistence type="predicted"/>
<dbReference type="Pfam" id="PF08447">
    <property type="entry name" value="PAS_3"/>
    <property type="match status" value="1"/>
</dbReference>
<evidence type="ECO:0000256" key="8">
    <source>
        <dbReference type="ARBA" id="ARBA00023012"/>
    </source>
</evidence>
<evidence type="ECO:0000256" key="2">
    <source>
        <dbReference type="ARBA" id="ARBA00012438"/>
    </source>
</evidence>
<dbReference type="PANTHER" id="PTHR43065">
    <property type="entry name" value="SENSOR HISTIDINE KINASE"/>
    <property type="match status" value="1"/>
</dbReference>
<dbReference type="PANTHER" id="PTHR43065:SF10">
    <property type="entry name" value="PEROXIDE STRESS-ACTIVATED HISTIDINE KINASE MAK3"/>
    <property type="match status" value="1"/>
</dbReference>
<keyword evidence="9" id="KW-0175">Coiled coil</keyword>
<dbReference type="PROSITE" id="PS50113">
    <property type="entry name" value="PAC"/>
    <property type="match status" value="1"/>
</dbReference>
<dbReference type="InterPro" id="IPR013655">
    <property type="entry name" value="PAS_fold_3"/>
</dbReference>
<evidence type="ECO:0000256" key="1">
    <source>
        <dbReference type="ARBA" id="ARBA00000085"/>
    </source>
</evidence>
<feature type="domain" description="Histidine kinase" evidence="10">
    <location>
        <begin position="177"/>
        <end position="390"/>
    </location>
</feature>
<evidence type="ECO:0000259" key="10">
    <source>
        <dbReference type="PROSITE" id="PS50109"/>
    </source>
</evidence>
<dbReference type="Pfam" id="PF02518">
    <property type="entry name" value="HATPase_c"/>
    <property type="match status" value="1"/>
</dbReference>
<evidence type="ECO:0000256" key="3">
    <source>
        <dbReference type="ARBA" id="ARBA00022553"/>
    </source>
</evidence>
<evidence type="ECO:0000256" key="9">
    <source>
        <dbReference type="SAM" id="Coils"/>
    </source>
</evidence>
<evidence type="ECO:0000313" key="14">
    <source>
        <dbReference type="Proteomes" id="UP001196980"/>
    </source>
</evidence>
<evidence type="ECO:0000256" key="6">
    <source>
        <dbReference type="ARBA" id="ARBA00022777"/>
    </source>
</evidence>
<evidence type="ECO:0000259" key="12">
    <source>
        <dbReference type="PROSITE" id="PS50113"/>
    </source>
</evidence>
<accession>A0ABS6RY39</accession>
<keyword evidence="4" id="KW-0808">Transferase</keyword>
<evidence type="ECO:0000259" key="11">
    <source>
        <dbReference type="PROSITE" id="PS50112"/>
    </source>
</evidence>
<reference evidence="13 14" key="1">
    <citation type="journal article" date="2020" name="J Geophys Res Biogeosci">
        <title>Magnetotaxis as an Adaptation to Enable Bacterial Shuttling of Microbial Sulfur and Sulfur Cycling Across Aquatic Oxic#Anoxic Interfaces.</title>
        <authorList>
            <person name="Li J."/>
            <person name="Liu P."/>
            <person name="Wang J."/>
            <person name="Roberts A.P."/>
            <person name="Pan Y."/>
        </authorList>
    </citation>
    <scope>NUCLEOTIDE SEQUENCE [LARGE SCALE GENOMIC DNA]</scope>
    <source>
        <strain evidence="13 14">MYR-1_YQ</strain>
    </source>
</reference>
<evidence type="ECO:0000256" key="5">
    <source>
        <dbReference type="ARBA" id="ARBA00022741"/>
    </source>
</evidence>
<feature type="domain" description="PAS" evidence="11">
    <location>
        <begin position="13"/>
        <end position="83"/>
    </location>
</feature>
<gene>
    <name evidence="13" type="ORF">HWQ67_06645</name>
</gene>